<reference evidence="5 6" key="1">
    <citation type="journal article" date="2019" name="Int. J. Syst. Evol. Microbiol.">
        <title>Bifidobacterium jacchi sp. nov., isolated from the faeces of a baby common marmoset (Callithrix jacchus).</title>
        <authorList>
            <person name="Modesto M."/>
            <person name="Watanabe K."/>
            <person name="Arita M."/>
            <person name="Satti M."/>
            <person name="Oki K."/>
            <person name="Sciavilla P."/>
            <person name="Patavino C."/>
            <person name="Camma C."/>
            <person name="Michelini S."/>
            <person name="Sgorbati B."/>
            <person name="Mattarelli P."/>
        </authorList>
    </citation>
    <scope>NUCLEOTIDE SEQUENCE [LARGE SCALE GENOMIC DNA]</scope>
    <source>
        <strain evidence="5 6">MRM 9.3</strain>
    </source>
</reference>
<dbReference type="InterPro" id="IPR048389">
    <property type="entry name" value="YciQ-like_C"/>
</dbReference>
<dbReference type="OrthoDB" id="3223373at2"/>
<proteinExistence type="predicted"/>
<feature type="transmembrane region" description="Helical" evidence="2">
    <location>
        <begin position="563"/>
        <end position="583"/>
    </location>
</feature>
<accession>A0A5N5RFH3</accession>
<dbReference type="RefSeq" id="WP_151917429.1">
    <property type="nucleotide sequence ID" value="NZ_RQSP01000043.1"/>
</dbReference>
<evidence type="ECO:0000256" key="2">
    <source>
        <dbReference type="SAM" id="Phobius"/>
    </source>
</evidence>
<evidence type="ECO:0000313" key="5">
    <source>
        <dbReference type="EMBL" id="KAB5605481.1"/>
    </source>
</evidence>
<keyword evidence="6" id="KW-1185">Reference proteome</keyword>
<name>A0A5N5RFH3_9BIFI</name>
<organism evidence="5 6">
    <name type="scientific">Bifidobacterium jacchi</name>
    <dbReference type="NCBI Taxonomy" id="2490545"/>
    <lineage>
        <taxon>Bacteria</taxon>
        <taxon>Bacillati</taxon>
        <taxon>Actinomycetota</taxon>
        <taxon>Actinomycetes</taxon>
        <taxon>Bifidobacteriales</taxon>
        <taxon>Bifidobacteriaceae</taxon>
        <taxon>Bifidobacterium</taxon>
    </lineage>
</organism>
<dbReference type="AlphaFoldDB" id="A0A5N5RFH3"/>
<feature type="transmembrane region" description="Helical" evidence="2">
    <location>
        <begin position="536"/>
        <end position="557"/>
    </location>
</feature>
<evidence type="ECO:0000313" key="6">
    <source>
        <dbReference type="Proteomes" id="UP000326336"/>
    </source>
</evidence>
<feature type="transmembrane region" description="Helical" evidence="2">
    <location>
        <begin position="327"/>
        <end position="353"/>
    </location>
</feature>
<dbReference type="Proteomes" id="UP000326336">
    <property type="component" value="Unassembled WGS sequence"/>
</dbReference>
<dbReference type="EMBL" id="RQSP01000043">
    <property type="protein sequence ID" value="KAB5605481.1"/>
    <property type="molecule type" value="Genomic_DNA"/>
</dbReference>
<gene>
    <name evidence="5" type="ORF">EHS19_09065</name>
</gene>
<feature type="domain" description="Predicted membrane protein YciQ-like C-terminal" evidence="4">
    <location>
        <begin position="365"/>
        <end position="642"/>
    </location>
</feature>
<evidence type="ECO:0000259" key="3">
    <source>
        <dbReference type="Pfam" id="PF09972"/>
    </source>
</evidence>
<evidence type="ECO:0000259" key="4">
    <source>
        <dbReference type="Pfam" id="PF20990"/>
    </source>
</evidence>
<keyword evidence="2" id="KW-0472">Membrane</keyword>
<evidence type="ECO:0000256" key="1">
    <source>
        <dbReference type="SAM" id="MobiDB-lite"/>
    </source>
</evidence>
<dbReference type="Pfam" id="PF09972">
    <property type="entry name" value="DUF2207"/>
    <property type="match status" value="1"/>
</dbReference>
<feature type="region of interest" description="Disordered" evidence="1">
    <location>
        <begin position="723"/>
        <end position="750"/>
    </location>
</feature>
<dbReference type="Pfam" id="PF20990">
    <property type="entry name" value="DUF2207_C"/>
    <property type="match status" value="1"/>
</dbReference>
<comment type="caution">
    <text evidence="5">The sequence shown here is derived from an EMBL/GenBank/DDBJ whole genome shotgun (WGS) entry which is preliminary data.</text>
</comment>
<protein>
    <submittedName>
        <fullName evidence="5">DUF2207 domain-containing protein</fullName>
    </submittedName>
</protein>
<feature type="domain" description="DUF2207" evidence="3">
    <location>
        <begin position="41"/>
        <end position="278"/>
    </location>
</feature>
<dbReference type="InterPro" id="IPR018702">
    <property type="entry name" value="DUF2207"/>
</dbReference>
<sequence length="750" mass="81037">MKSMTRLIKALVIALAMTIGTFGALTAFIVFDGDAPDLSYTSLDYNVTIQRDGSLRVVQQIDVRLRDRGDDADAAWHQLFQRYTLKESNLTNITDIAVTNADTGQKYHQGEYADPGFISDATWDSDYANRWYIGEVRNPGGSRESIEPYDPARDGYHIPDDGLWAGGASKTVEIGWNIPTTKHASSMRFTVAMTLEGVSTEYQDVAAFQWEPIAPDNQTPAGRVTGTVRFPSGISASNSWAWLHNTNSSETSRDDDGTLHFAAYDLRAGDYLDLVAAWDKSTLAPPDGWSKNDEPWIRHDSSRDLASIRADEDQQETEWRSKQRTSAIIAIAFWTIVVVLAAIFAVLGILAAIRAFRASQYHGGIEYWREPPDMSPASAAKMAEVIALEPGKLQSRQLTSTLLSLASKGALAIYPGSASLYSGIDMSRADDRQLAAIIGADSSRQNATLGTMTLVLLPAAREPASRQALRLSASEENCLKLIEQLSQRVGSPVFDLRQVKVACKGWRTGYRWIESFSTACSNEFAMLGATRSSGGLASVMGGLLLTLGIVGAIVAAVVGNLVLNWLICAPIFALGMFILIYTVRDVLTDVGQRYAGEVRGLYRYLEDFSDFHDRGAADLALWDRYLVYAAAFGISDKAMTELAKAYPQVADPRWLDDNASGSLLYWNYRTYAWHHAYGSSSYGATGGSFGFDASTLSSNFGDLGGQLQSGFADITSTIQSAAPSGSGGSFSGGGFGGSSGGSGGGSFGGR</sequence>
<keyword evidence="2" id="KW-0812">Transmembrane</keyword>
<feature type="compositionally biased region" description="Gly residues" evidence="1">
    <location>
        <begin position="725"/>
        <end position="750"/>
    </location>
</feature>
<keyword evidence="2" id="KW-1133">Transmembrane helix</keyword>